<dbReference type="InterPro" id="IPR023203">
    <property type="entry name" value="TTHA0068_sf"/>
</dbReference>
<organism evidence="1 2">
    <name type="scientific">Marine Group III euryarchaeote CG-Epi1</name>
    <dbReference type="NCBI Taxonomy" id="1888995"/>
    <lineage>
        <taxon>Archaea</taxon>
        <taxon>Methanobacteriati</taxon>
        <taxon>Thermoplasmatota</taxon>
        <taxon>Thermoplasmata</taxon>
        <taxon>Candidatus Thermoprofundales</taxon>
    </lineage>
</organism>
<dbReference type="EMBL" id="MIZA01000020">
    <property type="protein sequence ID" value="OIR18482.1"/>
    <property type="molecule type" value="Genomic_DNA"/>
</dbReference>
<accession>A0A1J5TC50</accession>
<evidence type="ECO:0008006" key="3">
    <source>
        <dbReference type="Google" id="ProtNLM"/>
    </source>
</evidence>
<comment type="caution">
    <text evidence="1">The sequence shown here is derived from an EMBL/GenBank/DDBJ whole genome shotgun (WGS) entry which is preliminary data.</text>
</comment>
<dbReference type="STRING" id="1888995.BD935_01620"/>
<gene>
    <name evidence="1" type="ORF">BD935_01620</name>
</gene>
<dbReference type="InterPro" id="IPR005500">
    <property type="entry name" value="DUF309"/>
</dbReference>
<evidence type="ECO:0000313" key="2">
    <source>
        <dbReference type="Proteomes" id="UP000183080"/>
    </source>
</evidence>
<name>A0A1J5TC50_9ARCH</name>
<dbReference type="Proteomes" id="UP000183080">
    <property type="component" value="Unassembled WGS sequence"/>
</dbReference>
<proteinExistence type="predicted"/>
<dbReference type="AlphaFoldDB" id="A0A1J5TC50"/>
<dbReference type="Gene3D" id="1.10.3450.10">
    <property type="entry name" value="TTHA0068-like"/>
    <property type="match status" value="1"/>
</dbReference>
<evidence type="ECO:0000313" key="1">
    <source>
        <dbReference type="EMBL" id="OIR18482.1"/>
    </source>
</evidence>
<dbReference type="SUPFAM" id="SSF140663">
    <property type="entry name" value="TTHA0068-like"/>
    <property type="match status" value="1"/>
</dbReference>
<dbReference type="Pfam" id="PF03745">
    <property type="entry name" value="DUF309"/>
    <property type="match status" value="1"/>
</dbReference>
<protein>
    <recommendedName>
        <fullName evidence="3">DUF309 domain-containing protein</fullName>
    </recommendedName>
</protein>
<sequence length="123" mass="14378">MSEFINELWERAIKEHNRGDYHEAHEIFEDIWLELDNRDEKDTVQTLAQADALAVHIETGNLGAAQRLMRQLPELLHTFPEDYRKINLIEFREWIAEMILTIPNTPDISGISSKVPPKLLNCR</sequence>
<reference evidence="1 2" key="1">
    <citation type="submission" date="2016-08" db="EMBL/GenBank/DDBJ databases">
        <title>New Insights into Marine Group III Euryarchaeota, from dark to light.</title>
        <authorList>
            <person name="Haro-Moreno J.M."/>
            <person name="Rodriguez-Valera F."/>
            <person name="Lopez-Garcia P."/>
            <person name="Moreira D."/>
            <person name="Martin-Cuadrado A.B."/>
        </authorList>
    </citation>
    <scope>NUCLEOTIDE SEQUENCE [LARGE SCALE GENOMIC DNA]</scope>
    <source>
        <strain evidence="1">CG-Epi1</strain>
    </source>
</reference>